<dbReference type="EMBL" id="EAAA01002192">
    <property type="status" value="NOT_ANNOTATED_CDS"/>
    <property type="molecule type" value="Genomic_DNA"/>
</dbReference>
<name>H2XK38_CIOIN</name>
<dbReference type="GO" id="GO:0050650">
    <property type="term" value="P:chondroitin sulfate proteoglycan biosynthetic process"/>
    <property type="evidence" value="ECO:0000318"/>
    <property type="project" value="GO_Central"/>
</dbReference>
<evidence type="ECO:0000256" key="9">
    <source>
        <dbReference type="ARBA" id="ARBA00023180"/>
    </source>
</evidence>
<dbReference type="Proteomes" id="UP000008144">
    <property type="component" value="Chromosome 5"/>
</dbReference>
<feature type="active site" description="Proton donor/acceptor" evidence="13">
    <location>
        <position position="272"/>
    </location>
</feature>
<evidence type="ECO:0000256" key="10">
    <source>
        <dbReference type="ARBA" id="ARBA00023211"/>
    </source>
</evidence>
<evidence type="ECO:0000256" key="6">
    <source>
        <dbReference type="ARBA" id="ARBA00022968"/>
    </source>
</evidence>
<evidence type="ECO:0000313" key="18">
    <source>
        <dbReference type="Proteomes" id="UP000008144"/>
    </source>
</evidence>
<comment type="similarity">
    <text evidence="2 16">Belongs to the glycosyltransferase 43 family.</text>
</comment>
<evidence type="ECO:0000256" key="12">
    <source>
        <dbReference type="ARBA" id="ARBA00065147"/>
    </source>
</evidence>
<keyword evidence="8" id="KW-0472">Membrane</keyword>
<evidence type="ECO:0000256" key="2">
    <source>
        <dbReference type="ARBA" id="ARBA00007706"/>
    </source>
</evidence>
<dbReference type="GO" id="GO:0046872">
    <property type="term" value="F:metal ion binding"/>
    <property type="evidence" value="ECO:0007669"/>
    <property type="project" value="UniProtKB-KW"/>
</dbReference>
<dbReference type="OMA" id="HEGPTEC"/>
<evidence type="ECO:0000256" key="8">
    <source>
        <dbReference type="ARBA" id="ARBA00023136"/>
    </source>
</evidence>
<keyword evidence="10 14" id="KW-0464">Manganese</keyword>
<evidence type="ECO:0000256" key="13">
    <source>
        <dbReference type="PIRSR" id="PIRSR605027-1"/>
    </source>
</evidence>
<dbReference type="EC" id="2.4.1.135" evidence="16"/>
<reference evidence="17" key="2">
    <citation type="journal article" date="2008" name="Genome Biol.">
        <title>Improved genome assembly and evidence-based global gene model set for the chordate Ciona intestinalis: new insight into intron and operon populations.</title>
        <authorList>
            <person name="Satou Y."/>
            <person name="Mineta K."/>
            <person name="Ogasawara M."/>
            <person name="Sasakura Y."/>
            <person name="Shoguchi E."/>
            <person name="Ueno K."/>
            <person name="Yamada L."/>
            <person name="Matsumoto J."/>
            <person name="Wasserscheid J."/>
            <person name="Dewar K."/>
            <person name="Wiley G.B."/>
            <person name="Macmil S.L."/>
            <person name="Roe B.A."/>
            <person name="Zeller R.W."/>
            <person name="Hastings K.E."/>
            <person name="Lemaire P."/>
            <person name="Lindquist E."/>
            <person name="Endo T."/>
            <person name="Hotta K."/>
            <person name="Inaba K."/>
        </authorList>
    </citation>
    <scope>NUCLEOTIDE SEQUENCE [LARGE SCALE GENOMIC DNA]</scope>
    <source>
        <strain evidence="17">wild type</strain>
    </source>
</reference>
<evidence type="ECO:0000256" key="7">
    <source>
        <dbReference type="ARBA" id="ARBA00022989"/>
    </source>
</evidence>
<organism evidence="17 18">
    <name type="scientific">Ciona intestinalis</name>
    <name type="common">Transparent sea squirt</name>
    <name type="synonym">Ascidia intestinalis</name>
    <dbReference type="NCBI Taxonomy" id="7719"/>
    <lineage>
        <taxon>Eukaryota</taxon>
        <taxon>Metazoa</taxon>
        <taxon>Chordata</taxon>
        <taxon>Tunicata</taxon>
        <taxon>Ascidiacea</taxon>
        <taxon>Phlebobranchia</taxon>
        <taxon>Cionidae</taxon>
        <taxon>Ciona</taxon>
    </lineage>
</organism>
<evidence type="ECO:0000256" key="16">
    <source>
        <dbReference type="RuleBase" id="RU363127"/>
    </source>
</evidence>
<comment type="subunit">
    <text evidence="12">Homodimer; disulfide-linked. Interacts with PXYLP1; the interaction increases the 2-phosphoxylose phosphatase activity of PXYLP1 during completion of linkage region formation in a B3GAT3-mediated manner.</text>
</comment>
<feature type="site" description="Interaction with galactose moiety of substrate glycoprotein" evidence="15">
    <location>
        <position position="220"/>
    </location>
</feature>
<evidence type="ECO:0000256" key="11">
    <source>
        <dbReference type="ARBA" id="ARBA00047979"/>
    </source>
</evidence>
<evidence type="ECO:0000256" key="14">
    <source>
        <dbReference type="PIRSR" id="PIRSR605027-3"/>
    </source>
</evidence>
<dbReference type="PANTHER" id="PTHR10896:SF65">
    <property type="entry name" value="GALACTOSYLGALACTOSYLXYLOSYLPROTEIN 3-BETA-GLUCURONOSYLTRANSFERASE 3"/>
    <property type="match status" value="1"/>
</dbReference>
<reference evidence="17" key="4">
    <citation type="submission" date="2025-09" db="UniProtKB">
        <authorList>
            <consortium name="Ensembl"/>
        </authorList>
    </citation>
    <scope>IDENTIFICATION</scope>
</reference>
<evidence type="ECO:0000256" key="15">
    <source>
        <dbReference type="PIRSR" id="PIRSR605027-4"/>
    </source>
</evidence>
<dbReference type="FunCoup" id="H2XK38">
    <property type="interactions" value="1"/>
</dbReference>
<dbReference type="InParanoid" id="H2XK38"/>
<dbReference type="FunFam" id="3.90.550.10:FF:000044">
    <property type="entry name" value="Galactosylgalactosylxylosylprotein 3-beta-glucuronosyltransferase"/>
    <property type="match status" value="1"/>
</dbReference>
<comment type="subcellular location">
    <subcellularLocation>
        <location evidence="16">Golgi apparatus membrane</location>
        <topology evidence="16">Single-pass type II membrane protein</topology>
    </subcellularLocation>
    <subcellularLocation>
        <location evidence="1">Membrane</location>
        <topology evidence="1">Single-pass type II membrane protein</topology>
    </subcellularLocation>
</comment>
<dbReference type="SUPFAM" id="SSF53448">
    <property type="entry name" value="Nucleotide-diphospho-sugar transferases"/>
    <property type="match status" value="1"/>
</dbReference>
<protein>
    <recommendedName>
        <fullName evidence="16">Galactosylgalactosylxylosylprotein 3-beta-glucuronosyltransferase</fullName>
        <ecNumber evidence="16">2.4.1.135</ecNumber>
    </recommendedName>
</protein>
<keyword evidence="9" id="KW-0325">Glycoprotein</keyword>
<dbReference type="GO" id="GO:0015018">
    <property type="term" value="F:galactosylgalactosylxylosylprotein 3-beta-glucuronosyltransferase activity"/>
    <property type="evidence" value="ECO:0000318"/>
    <property type="project" value="GO_Central"/>
</dbReference>
<keyword evidence="7" id="KW-1133">Transmembrane helix</keyword>
<comment type="catalytic activity">
    <reaction evidence="11 16">
        <text>3-O-(beta-D-galactosyl-(1-&gt;3)-beta-D-galactosyl-(1-&gt;4)-beta-D-xylosyl)-L-seryl-[protein] + UDP-alpha-D-glucuronate = 3-O-(beta-D-GlcA-(1-&gt;3)-beta-D-Gal-(1-&gt;3)-beta-D-Gal-(1-&gt;4)-beta-D-Xyl)-L-seryl-[protein] + UDP + H(+)</text>
        <dbReference type="Rhea" id="RHEA:24168"/>
        <dbReference type="Rhea" id="RHEA-COMP:12571"/>
        <dbReference type="Rhea" id="RHEA-COMP:12573"/>
        <dbReference type="ChEBI" id="CHEBI:15378"/>
        <dbReference type="ChEBI" id="CHEBI:58052"/>
        <dbReference type="ChEBI" id="CHEBI:58223"/>
        <dbReference type="ChEBI" id="CHEBI:132090"/>
        <dbReference type="ChEBI" id="CHEBI:132093"/>
        <dbReference type="EC" id="2.4.1.135"/>
    </reaction>
</comment>
<dbReference type="Pfam" id="PF03360">
    <property type="entry name" value="Glyco_transf_43"/>
    <property type="match status" value="1"/>
</dbReference>
<sequence>PFNTVYLVFICVLKINKTLRIVEVLLLTCFPLRTRATVRQLSFTYLNELLETQTTVLDFQIRPQKAKAFCKTKPSFQVETIKENMPIIYGVTSTYKRYLQLPELTRLSQTLLHIPKFHWILTEDSYQKTKTVTKFLQKSGLNYTHLNTKNNIPPTKFIKDYNTRRMGLNWIRENVPPTKDAIMYFIDDDNTYSFKLFDEIRATKRAAVWQVGLVGGILNEGPVKCENGKVLEWKAYWWPDRLIPIDMAGFAVHVKLLFERPKAEFRDLPDMESDFLSSLCVTRDNIEANNCNDVLVWHTQTKTPEVEE</sequence>
<dbReference type="GO" id="GO:0005975">
    <property type="term" value="P:carbohydrate metabolic process"/>
    <property type="evidence" value="ECO:0000318"/>
    <property type="project" value="GO_Central"/>
</dbReference>
<reference evidence="17" key="3">
    <citation type="submission" date="2025-08" db="UniProtKB">
        <authorList>
            <consortium name="Ensembl"/>
        </authorList>
    </citation>
    <scope>IDENTIFICATION</scope>
</reference>
<comment type="cofactor">
    <cofactor evidence="14 16">
        <name>Mn(2+)</name>
        <dbReference type="ChEBI" id="CHEBI:29035"/>
    </cofactor>
</comment>
<evidence type="ECO:0000256" key="1">
    <source>
        <dbReference type="ARBA" id="ARBA00004606"/>
    </source>
</evidence>
<dbReference type="InterPro" id="IPR005027">
    <property type="entry name" value="Glyco_trans_43"/>
</dbReference>
<comment type="pathway">
    <text evidence="16">Protein modification; protein glycosylation.</text>
</comment>
<proteinExistence type="inferred from homology"/>
<dbReference type="Gene3D" id="3.90.550.10">
    <property type="entry name" value="Spore Coat Polysaccharide Biosynthesis Protein SpsA, Chain A"/>
    <property type="match status" value="1"/>
</dbReference>
<dbReference type="GeneTree" id="ENSGT00940000156954"/>
<dbReference type="AlphaFoldDB" id="H2XK38"/>
<evidence type="ECO:0000313" key="17">
    <source>
        <dbReference type="Ensembl" id="ENSCINP00000030020.1"/>
    </source>
</evidence>
<keyword evidence="6 16" id="KW-0735">Signal-anchor</keyword>
<dbReference type="STRING" id="7719.ENSCINP00000030020"/>
<dbReference type="PANTHER" id="PTHR10896">
    <property type="entry name" value="GALACTOSYLGALACTOSYLXYLOSYLPROTEIN 3-BETA-GLUCURONOSYLTRANSFERASE BETA-1,3-GLUCURONYLTRANSFERASE"/>
    <property type="match status" value="1"/>
</dbReference>
<evidence type="ECO:0000256" key="4">
    <source>
        <dbReference type="ARBA" id="ARBA00022692"/>
    </source>
</evidence>
<dbReference type="InterPro" id="IPR029044">
    <property type="entry name" value="Nucleotide-diphossugar_trans"/>
</dbReference>
<dbReference type="Ensembl" id="ENSCINT00000036593.1">
    <property type="protein sequence ID" value="ENSCINP00000030020.1"/>
    <property type="gene ID" value="ENSCING00000018992.1"/>
</dbReference>
<reference evidence="18" key="1">
    <citation type="journal article" date="2002" name="Science">
        <title>The draft genome of Ciona intestinalis: insights into chordate and vertebrate origins.</title>
        <authorList>
            <person name="Dehal P."/>
            <person name="Satou Y."/>
            <person name="Campbell R.K."/>
            <person name="Chapman J."/>
            <person name="Degnan B."/>
            <person name="De Tomaso A."/>
            <person name="Davidson B."/>
            <person name="Di Gregorio A."/>
            <person name="Gelpke M."/>
            <person name="Goodstein D.M."/>
            <person name="Harafuji N."/>
            <person name="Hastings K.E."/>
            <person name="Ho I."/>
            <person name="Hotta K."/>
            <person name="Huang W."/>
            <person name="Kawashima T."/>
            <person name="Lemaire P."/>
            <person name="Martinez D."/>
            <person name="Meinertzhagen I.A."/>
            <person name="Necula S."/>
            <person name="Nonaka M."/>
            <person name="Putnam N."/>
            <person name="Rash S."/>
            <person name="Saiga H."/>
            <person name="Satake M."/>
            <person name="Terry A."/>
            <person name="Yamada L."/>
            <person name="Wang H.G."/>
            <person name="Awazu S."/>
            <person name="Azumi K."/>
            <person name="Boore J."/>
            <person name="Branno M."/>
            <person name="Chin-Bow S."/>
            <person name="DeSantis R."/>
            <person name="Doyle S."/>
            <person name="Francino P."/>
            <person name="Keys D.N."/>
            <person name="Haga S."/>
            <person name="Hayashi H."/>
            <person name="Hino K."/>
            <person name="Imai K.S."/>
            <person name="Inaba K."/>
            <person name="Kano S."/>
            <person name="Kobayashi K."/>
            <person name="Kobayashi M."/>
            <person name="Lee B.I."/>
            <person name="Makabe K.W."/>
            <person name="Manohar C."/>
            <person name="Matassi G."/>
            <person name="Medina M."/>
            <person name="Mochizuki Y."/>
            <person name="Mount S."/>
            <person name="Morishita T."/>
            <person name="Miura S."/>
            <person name="Nakayama A."/>
            <person name="Nishizaka S."/>
            <person name="Nomoto H."/>
            <person name="Ohta F."/>
            <person name="Oishi K."/>
            <person name="Rigoutsos I."/>
            <person name="Sano M."/>
            <person name="Sasaki A."/>
            <person name="Sasakura Y."/>
            <person name="Shoguchi E."/>
            <person name="Shin-i T."/>
            <person name="Spagnuolo A."/>
            <person name="Stainier D."/>
            <person name="Suzuki M.M."/>
            <person name="Tassy O."/>
            <person name="Takatori N."/>
            <person name="Tokuoka M."/>
            <person name="Yagi K."/>
            <person name="Yoshizaki F."/>
            <person name="Wada S."/>
            <person name="Zhang C."/>
            <person name="Hyatt P.D."/>
            <person name="Larimer F."/>
            <person name="Detter C."/>
            <person name="Doggett N."/>
            <person name="Glavina T."/>
            <person name="Hawkins T."/>
            <person name="Richardson P."/>
            <person name="Lucas S."/>
            <person name="Kohara Y."/>
            <person name="Levine M."/>
            <person name="Satoh N."/>
            <person name="Rokhsar D.S."/>
        </authorList>
    </citation>
    <scope>NUCLEOTIDE SEQUENCE [LARGE SCALE GENOMIC DNA]</scope>
</reference>
<dbReference type="UniPathway" id="UPA00378"/>
<keyword evidence="4" id="KW-0812">Transmembrane</keyword>
<evidence type="ECO:0000256" key="3">
    <source>
        <dbReference type="ARBA" id="ARBA00022679"/>
    </source>
</evidence>
<dbReference type="GO" id="GO:0006024">
    <property type="term" value="P:glycosaminoglycan biosynthetic process"/>
    <property type="evidence" value="ECO:0007669"/>
    <property type="project" value="UniProtKB-ARBA"/>
</dbReference>
<dbReference type="CDD" id="cd00218">
    <property type="entry name" value="GlcAT-I"/>
    <property type="match status" value="1"/>
</dbReference>
<keyword evidence="5 14" id="KW-0479">Metal-binding</keyword>
<accession>H2XK38</accession>
<feature type="binding site" evidence="14">
    <location>
        <position position="189"/>
    </location>
    <ligand>
        <name>Mn(2+)</name>
        <dbReference type="ChEBI" id="CHEBI:29035"/>
    </ligand>
</feature>
<keyword evidence="16" id="KW-0333">Golgi apparatus</keyword>
<dbReference type="GO" id="GO:0000139">
    <property type="term" value="C:Golgi membrane"/>
    <property type="evidence" value="ECO:0000318"/>
    <property type="project" value="GO_Central"/>
</dbReference>
<keyword evidence="3 16" id="KW-0808">Transferase</keyword>
<evidence type="ECO:0000256" key="5">
    <source>
        <dbReference type="ARBA" id="ARBA00022723"/>
    </source>
</evidence>
<keyword evidence="18" id="KW-1185">Reference proteome</keyword>
<dbReference type="HOGENOM" id="CLU_045177_0_0_1"/>